<comment type="similarity">
    <text evidence="2">Belongs to the ATP-dependent AMP-binding enzyme family.</text>
</comment>
<evidence type="ECO:0000256" key="1">
    <source>
        <dbReference type="ARBA" id="ARBA00001957"/>
    </source>
</evidence>
<dbReference type="Proteomes" id="UP001155901">
    <property type="component" value="Unassembled WGS sequence"/>
</dbReference>
<dbReference type="InterPro" id="IPR009081">
    <property type="entry name" value="PP-bd_ACP"/>
</dbReference>
<dbReference type="EMBL" id="JAHTGR010000028">
    <property type="protein sequence ID" value="MBV6325240.1"/>
    <property type="molecule type" value="Genomic_DNA"/>
</dbReference>
<gene>
    <name evidence="6" type="ORF">KVP70_30420</name>
</gene>
<comment type="cofactor">
    <cofactor evidence="1">
        <name>pantetheine 4'-phosphate</name>
        <dbReference type="ChEBI" id="CHEBI:47942"/>
    </cofactor>
</comment>
<dbReference type="InterPro" id="IPR000873">
    <property type="entry name" value="AMP-dep_synth/lig_dom"/>
</dbReference>
<proteinExistence type="inferred from homology"/>
<dbReference type="GO" id="GO:0003824">
    <property type="term" value="F:catalytic activity"/>
    <property type="evidence" value="ECO:0007669"/>
    <property type="project" value="InterPro"/>
</dbReference>
<dbReference type="PANTHER" id="PTHR45398">
    <property type="match status" value="1"/>
</dbReference>
<protein>
    <submittedName>
        <fullName evidence="6">AMP-binding protein</fullName>
    </submittedName>
</protein>
<evidence type="ECO:0000313" key="6">
    <source>
        <dbReference type="EMBL" id="MBV6325240.1"/>
    </source>
</evidence>
<dbReference type="PANTHER" id="PTHR45398:SF1">
    <property type="entry name" value="ENZYME, PUTATIVE (JCVI)-RELATED"/>
    <property type="match status" value="1"/>
</dbReference>
<dbReference type="Pfam" id="PF23024">
    <property type="entry name" value="AMP-dom_DIP2-like"/>
    <property type="match status" value="1"/>
</dbReference>
<dbReference type="PROSITE" id="PS00455">
    <property type="entry name" value="AMP_BINDING"/>
    <property type="match status" value="1"/>
</dbReference>
<dbReference type="Pfam" id="PF00501">
    <property type="entry name" value="AMP-binding"/>
    <property type="match status" value="2"/>
</dbReference>
<evidence type="ECO:0000256" key="3">
    <source>
        <dbReference type="ARBA" id="ARBA00022450"/>
    </source>
</evidence>
<dbReference type="Pfam" id="PF00550">
    <property type="entry name" value="PP-binding"/>
    <property type="match status" value="1"/>
</dbReference>
<evidence type="ECO:0000256" key="4">
    <source>
        <dbReference type="ARBA" id="ARBA00022553"/>
    </source>
</evidence>
<dbReference type="GO" id="GO:0071766">
    <property type="term" value="P:Actinobacterium-type cell wall biogenesis"/>
    <property type="evidence" value="ECO:0007669"/>
    <property type="project" value="UniProtKB-ARBA"/>
</dbReference>
<dbReference type="CDD" id="cd05931">
    <property type="entry name" value="FAAL"/>
    <property type="match status" value="1"/>
</dbReference>
<organism evidence="6 7">
    <name type="scientific">Duganella violaceipulchra</name>
    <dbReference type="NCBI Taxonomy" id="2849652"/>
    <lineage>
        <taxon>Bacteria</taxon>
        <taxon>Pseudomonadati</taxon>
        <taxon>Pseudomonadota</taxon>
        <taxon>Betaproteobacteria</taxon>
        <taxon>Burkholderiales</taxon>
        <taxon>Oxalobacteraceae</taxon>
        <taxon>Telluria group</taxon>
        <taxon>Duganella</taxon>
    </lineage>
</organism>
<dbReference type="InterPro" id="IPR040097">
    <property type="entry name" value="FAAL/FAAC"/>
</dbReference>
<dbReference type="InterPro" id="IPR001242">
    <property type="entry name" value="Condensation_dom"/>
</dbReference>
<dbReference type="InterPro" id="IPR025110">
    <property type="entry name" value="AMP-bd_C"/>
</dbReference>
<feature type="non-terminal residue" evidence="6">
    <location>
        <position position="1238"/>
    </location>
</feature>
<sequence>MDSLTHAPCSTLLELLQFRASADSGTAQHTAFTYLEDGEQISGAVTFFELDRQARCIAAHLQKLTQSGDRVLLVYPPGLEYITAFFGCVYAGVIAVPALPPANARTLPRLQLMAKDAEPRVALTLDEIEQRIGEWRTDSSRISSDLTWLATDALSDETDHWQCPNVQASDTAFLQYTSGSTGAPKGVMVSHANILANVRQLHATFSITSSEVVVSWLPPHHDMGLIGTIIYPVYAGCHSVQFPPAAFLLRPYRWLKALSDYRGRITTAPNFAYELCVNKITEVQKQELDLSALEFALNGAEPIRADTMKRFAQAFAPCGLRPESFIPVYGLAESTLLVSANTQKQAAQLPATLSVSKAALSLNTIEATGDASDRIELVSTGLAESAEHQVIIVDPITLNRHASDTVGEIWVRGPSVAQGYWRRPEESQDTFSGCVAGQKATYLRTGDLGFIHRNELYITGRIKEMMIFNGRNIYPQDIEATVVKLDPAFRSNGGAVFALDDDGASQLVIIQEIESRKKPITEDLVSRLRAEISEQHEVFNIAAILLVKAGRIPRTSSGKIQRLRCKELFFAEEFSTIWAWRESQHSKVNETRSISAYRAPQTETEVQLAKIWEELLDIERISITNNFFALGGHSLLATQVMSKVRAVFALELPLRALFEAPTVEGLAKVIGLAQQEHVEFMAPAIVPADRSVSPPLSFAQQRLWFLDQLESGSAFYNISAAVRLVGNLDIVAFSRSLNDIVRRHEVLRTTFALIDSTPVQIITPTLELILPVSDLSDLPHAEREACAQWLAQDEAQTPFDLVSGPLIRARLLGLSETEHIALLTLHHIVSDGWSMGVMVRELAALYAAYVQDQPSPLPEPAIQYADFAYWQRQWLSGNVLQQQLGYWIEQLNGASSLLELPTDRPRPSVQSYRGAMLPFTVPATLTAGLHAVGEQAQSTLFMTLNAAFAVLLARYSGQTDICIGAAIANRNRSEIESLIGFFVNTLVLRARLDANPAFTDLLQQVRRTALEAYAHQDVPFEQLVEAMKPERHMSHAPLFQVMLVLQNAPMGTLALPGLILQPVASDSMTAKFDLTLNLTEEAGQLLGSFEYNTDLFDQTTIARMAGHFTRLLEGIVAGPGARIEELPLLSDSERQQLLVGFNATQADYPQDQLIQQLFEAQAAANPEAIAVVYEETSVSYGELNARANRLAHTLIGLGVQPDDRVAICVERSVEMIVGLLGILKAGGAYVPLDPSYPQ</sequence>
<dbReference type="FunFam" id="3.40.50.12780:FF:000013">
    <property type="entry name" value="Long-chain-fatty-acid--AMP ligase FadD32"/>
    <property type="match status" value="1"/>
</dbReference>
<feature type="domain" description="Carrier" evidence="5">
    <location>
        <begin position="599"/>
        <end position="674"/>
    </location>
</feature>
<name>A0AA41LBF2_9BURK</name>
<dbReference type="InterPro" id="IPR020845">
    <property type="entry name" value="AMP-binding_CS"/>
</dbReference>
<dbReference type="GO" id="GO:0008610">
    <property type="term" value="P:lipid biosynthetic process"/>
    <property type="evidence" value="ECO:0007669"/>
    <property type="project" value="InterPro"/>
</dbReference>
<reference evidence="6" key="1">
    <citation type="submission" date="2021-07" db="EMBL/GenBank/DDBJ databases">
        <title>Characterization of violacein-producing bacteria and related species.</title>
        <authorList>
            <person name="Wilson H.S."/>
            <person name="De Leon M.E."/>
        </authorList>
    </citation>
    <scope>NUCLEOTIDE SEQUENCE</scope>
    <source>
        <strain evidence="6">HSC-15S17</strain>
    </source>
</reference>
<dbReference type="AlphaFoldDB" id="A0AA41LBF2"/>
<keyword evidence="4" id="KW-0597">Phosphoprotein</keyword>
<accession>A0AA41LBF2</accession>
<dbReference type="Pfam" id="PF00668">
    <property type="entry name" value="Condensation"/>
    <property type="match status" value="1"/>
</dbReference>
<evidence type="ECO:0000313" key="7">
    <source>
        <dbReference type="Proteomes" id="UP001155901"/>
    </source>
</evidence>
<comment type="caution">
    <text evidence="6">The sequence shown here is derived from an EMBL/GenBank/DDBJ whole genome shotgun (WGS) entry which is preliminary data.</text>
</comment>
<evidence type="ECO:0000256" key="2">
    <source>
        <dbReference type="ARBA" id="ARBA00006432"/>
    </source>
</evidence>
<dbReference type="FunFam" id="1.10.1200.10:FF:000005">
    <property type="entry name" value="Nonribosomal peptide synthetase 1"/>
    <property type="match status" value="1"/>
</dbReference>
<dbReference type="PROSITE" id="PS50075">
    <property type="entry name" value="CARRIER"/>
    <property type="match status" value="1"/>
</dbReference>
<keyword evidence="3" id="KW-0596">Phosphopantetheine</keyword>
<dbReference type="FunFam" id="3.30.559.10:FF:000012">
    <property type="entry name" value="Non-ribosomal peptide synthetase"/>
    <property type="match status" value="1"/>
</dbReference>
<dbReference type="RefSeq" id="WP_217946126.1">
    <property type="nucleotide sequence ID" value="NZ_JAHTGR010000028.1"/>
</dbReference>
<dbReference type="CDD" id="cd19531">
    <property type="entry name" value="LCL_NRPS-like"/>
    <property type="match status" value="1"/>
</dbReference>
<evidence type="ECO:0000259" key="5">
    <source>
        <dbReference type="PROSITE" id="PS50075"/>
    </source>
</evidence>